<keyword evidence="3 5" id="KW-0378">Hydrolase</keyword>
<dbReference type="SUPFAM" id="SSF51445">
    <property type="entry name" value="(Trans)glycosidases"/>
    <property type="match status" value="1"/>
</dbReference>
<dbReference type="InterPro" id="IPR033453">
    <property type="entry name" value="Glyco_hydro_30_TIM-barrel"/>
</dbReference>
<organism evidence="5 6">
    <name type="scientific">Phytophthora infestans</name>
    <name type="common">Potato late blight agent</name>
    <name type="synonym">Botrytis infestans</name>
    <dbReference type="NCBI Taxonomy" id="4787"/>
    <lineage>
        <taxon>Eukaryota</taxon>
        <taxon>Sar</taxon>
        <taxon>Stramenopiles</taxon>
        <taxon>Oomycota</taxon>
        <taxon>Peronosporomycetes</taxon>
        <taxon>Peronosporales</taxon>
        <taxon>Peronosporaceae</taxon>
        <taxon>Phytophthora</taxon>
    </lineage>
</organism>
<dbReference type="PANTHER" id="PTHR11069">
    <property type="entry name" value="GLUCOSYLCERAMIDASE"/>
    <property type="match status" value="1"/>
</dbReference>
<dbReference type="PRINTS" id="PR00843">
    <property type="entry name" value="GLHYDRLASE30"/>
</dbReference>
<evidence type="ECO:0000256" key="1">
    <source>
        <dbReference type="ARBA" id="ARBA00005382"/>
    </source>
</evidence>
<evidence type="ECO:0000256" key="3">
    <source>
        <dbReference type="ARBA" id="ARBA00022801"/>
    </source>
</evidence>
<accession>A0A8S9UI64</accession>
<gene>
    <name evidence="5" type="ORF">GN958_ATG10320</name>
</gene>
<keyword evidence="2" id="KW-0732">Signal</keyword>
<evidence type="ECO:0000259" key="4">
    <source>
        <dbReference type="Pfam" id="PF02055"/>
    </source>
</evidence>
<dbReference type="GO" id="GO:0006680">
    <property type="term" value="P:glucosylceramide catabolic process"/>
    <property type="evidence" value="ECO:0007669"/>
    <property type="project" value="TreeGrafter"/>
</dbReference>
<sequence>MSAVVGREAVALTKYTASLGDEVPFVIASVKASSLNYRRACERQGVLAKNPIVVLLNKTPFLRFLQLESLSRAYWCVHCRYQTNLKGVCVCNATQCETVSNDYKTLTEGQVGVYTSSNAGDRFAYKVVNVDATAASNPTFTVDVSTQYQTMVGFGGSFTDAAAINVYKLSSTLQQMVLDQYYSEKGLQYSLGRVTSGSTDFSTSIYSYNDNPGDLAQAKFSIDVDRKSNKIDLIQRALRTSTRD</sequence>
<dbReference type="Gene3D" id="3.20.20.80">
    <property type="entry name" value="Glycosidases"/>
    <property type="match status" value="1"/>
</dbReference>
<dbReference type="InterPro" id="IPR017853">
    <property type="entry name" value="GH"/>
</dbReference>
<dbReference type="AlphaFoldDB" id="A0A8S9UI64"/>
<dbReference type="GO" id="GO:0004348">
    <property type="term" value="F:glucosylceramidase activity"/>
    <property type="evidence" value="ECO:0007669"/>
    <property type="project" value="InterPro"/>
</dbReference>
<feature type="non-terminal residue" evidence="5">
    <location>
        <position position="1"/>
    </location>
</feature>
<feature type="domain" description="Glycosyl hydrolase family 30 TIM-barrel" evidence="4">
    <location>
        <begin position="153"/>
        <end position="241"/>
    </location>
</feature>
<evidence type="ECO:0000313" key="5">
    <source>
        <dbReference type="EMBL" id="KAF4140460.1"/>
    </source>
</evidence>
<name>A0A8S9UI64_PHYIN</name>
<dbReference type="Proteomes" id="UP000704712">
    <property type="component" value="Unassembled WGS sequence"/>
</dbReference>
<evidence type="ECO:0000256" key="2">
    <source>
        <dbReference type="ARBA" id="ARBA00022729"/>
    </source>
</evidence>
<evidence type="ECO:0000313" key="6">
    <source>
        <dbReference type="Proteomes" id="UP000704712"/>
    </source>
</evidence>
<dbReference type="PANTHER" id="PTHR11069:SF23">
    <property type="entry name" value="LYSOSOMAL ACID GLUCOSYLCERAMIDASE"/>
    <property type="match status" value="1"/>
</dbReference>
<dbReference type="EMBL" id="JAACNO010001451">
    <property type="protein sequence ID" value="KAF4140460.1"/>
    <property type="molecule type" value="Genomic_DNA"/>
</dbReference>
<comment type="caution">
    <text evidence="5">The sequence shown here is derived from an EMBL/GenBank/DDBJ whole genome shotgun (WGS) entry which is preliminary data.</text>
</comment>
<proteinExistence type="inferred from homology"/>
<comment type="similarity">
    <text evidence="1">Belongs to the glycosyl hydrolase 30 family.</text>
</comment>
<protein>
    <submittedName>
        <fullName evidence="5">Glycosyl hydrolase family 30 TIM-barrel domain</fullName>
    </submittedName>
</protein>
<dbReference type="GO" id="GO:0016020">
    <property type="term" value="C:membrane"/>
    <property type="evidence" value="ECO:0007669"/>
    <property type="project" value="GOC"/>
</dbReference>
<dbReference type="Pfam" id="PF02055">
    <property type="entry name" value="Glyco_hydro_30"/>
    <property type="match status" value="1"/>
</dbReference>
<dbReference type="InterPro" id="IPR001139">
    <property type="entry name" value="Glyco_hydro_30"/>
</dbReference>
<reference evidence="5" key="1">
    <citation type="submission" date="2020-03" db="EMBL/GenBank/DDBJ databases">
        <title>Hybrid Assembly of Korean Phytophthora infestans isolates.</title>
        <authorList>
            <person name="Prokchorchik M."/>
            <person name="Lee Y."/>
            <person name="Seo J."/>
            <person name="Cho J.-H."/>
            <person name="Park Y.-E."/>
            <person name="Jang D.-C."/>
            <person name="Im J.-S."/>
            <person name="Choi J.-G."/>
            <person name="Park H.-J."/>
            <person name="Lee G.-B."/>
            <person name="Lee Y.-G."/>
            <person name="Hong S.-Y."/>
            <person name="Cho K."/>
            <person name="Sohn K.H."/>
        </authorList>
    </citation>
    <scope>NUCLEOTIDE SEQUENCE</scope>
    <source>
        <strain evidence="5">KR_2_A2</strain>
    </source>
</reference>